<name>A0ABD4TK46_9EURY</name>
<dbReference type="AlphaFoldDB" id="A0ABD4TK46"/>
<evidence type="ECO:0000313" key="2">
    <source>
        <dbReference type="Proteomes" id="UP001524383"/>
    </source>
</evidence>
<dbReference type="InterPro" id="IPR029062">
    <property type="entry name" value="Class_I_gatase-like"/>
</dbReference>
<dbReference type="EMBL" id="VOTZ01000002">
    <property type="protein sequence ID" value="MCQ1537650.1"/>
    <property type="molecule type" value="Genomic_DNA"/>
</dbReference>
<gene>
    <name evidence="1" type="ORF">FTO68_01405</name>
</gene>
<keyword evidence="2" id="KW-1185">Reference proteome</keyword>
<organism evidence="1 2">
    <name type="scientific">Methanocalculus taiwanensis</name>
    <dbReference type="NCBI Taxonomy" id="106207"/>
    <lineage>
        <taxon>Archaea</taxon>
        <taxon>Methanobacteriati</taxon>
        <taxon>Methanobacteriota</taxon>
        <taxon>Stenosarchaea group</taxon>
        <taxon>Methanomicrobia</taxon>
        <taxon>Methanomicrobiales</taxon>
        <taxon>Methanocalculaceae</taxon>
        <taxon>Methanocalculus</taxon>
    </lineage>
</organism>
<comment type="caution">
    <text evidence="1">The sequence shown here is derived from an EMBL/GenBank/DDBJ whole genome shotgun (WGS) entry which is preliminary data.</text>
</comment>
<evidence type="ECO:0000313" key="1">
    <source>
        <dbReference type="EMBL" id="MCQ1537650.1"/>
    </source>
</evidence>
<dbReference type="SUPFAM" id="SSF52317">
    <property type="entry name" value="Class I glutamine amidotransferase-like"/>
    <property type="match status" value="1"/>
</dbReference>
<accession>A0ABD4TK46</accession>
<proteinExistence type="predicted"/>
<sequence>MFQRLIDDCVGCCELVTPQLLAAPFYRGSFGSLIIPTGFANKEYSRVLPALRATKSRIKRFLESGGEILVFGGGGDIPDCYDWLPFPVGYHFEYGSRSITIQRETESASLLEGYDLNAFECDGYFTGYQGYPVAVTREGHPVIIEERIGSGRVILTTCHEYPSRTFLTRFCACRKENFF</sequence>
<dbReference type="Proteomes" id="UP001524383">
    <property type="component" value="Unassembled WGS sequence"/>
</dbReference>
<reference evidence="1 2" key="1">
    <citation type="submission" date="2019-08" db="EMBL/GenBank/DDBJ databases">
        <authorList>
            <person name="Chen S.-C."/>
            <person name="Lai M.-C."/>
            <person name="You Y.-T."/>
        </authorList>
    </citation>
    <scope>NUCLEOTIDE SEQUENCE [LARGE SCALE GENOMIC DNA]</scope>
    <source>
        <strain evidence="1 2">P2F9704a</strain>
    </source>
</reference>
<protein>
    <submittedName>
        <fullName evidence="1">Uncharacterized protein</fullName>
    </submittedName>
</protein>